<dbReference type="PANTHER" id="PTHR23130:SF115">
    <property type="entry name" value="OS01G0680900 PROTEIN"/>
    <property type="match status" value="1"/>
</dbReference>
<feature type="transmembrane region" description="Helical" evidence="8">
    <location>
        <begin position="368"/>
        <end position="387"/>
    </location>
</feature>
<evidence type="ECO:0000256" key="2">
    <source>
        <dbReference type="ARBA" id="ARBA00022448"/>
    </source>
</evidence>
<evidence type="ECO:0000256" key="8">
    <source>
        <dbReference type="SAM" id="Phobius"/>
    </source>
</evidence>
<dbReference type="InterPro" id="IPR005018">
    <property type="entry name" value="DOMON_domain"/>
</dbReference>
<feature type="domain" description="Cytochrome b561" evidence="11">
    <location>
        <begin position="199"/>
        <end position="392"/>
    </location>
</feature>
<dbReference type="Gene3D" id="1.20.120.1770">
    <property type="match status" value="1"/>
</dbReference>
<evidence type="ECO:0000313" key="13">
    <source>
        <dbReference type="Proteomes" id="UP000593564"/>
    </source>
</evidence>
<evidence type="ECO:0000256" key="5">
    <source>
        <dbReference type="ARBA" id="ARBA00022982"/>
    </source>
</evidence>
<keyword evidence="7 8" id="KW-0472">Membrane</keyword>
<proteinExistence type="predicted"/>
<dbReference type="SMART" id="SM00665">
    <property type="entry name" value="B561"/>
    <property type="match status" value="1"/>
</dbReference>
<keyword evidence="6 8" id="KW-1133">Transmembrane helix</keyword>
<dbReference type="GO" id="GO:0016020">
    <property type="term" value="C:membrane"/>
    <property type="evidence" value="ECO:0007669"/>
    <property type="project" value="UniProtKB-SubCell"/>
</dbReference>
<feature type="transmembrane region" description="Helical" evidence="8">
    <location>
        <begin position="303"/>
        <end position="321"/>
    </location>
</feature>
<evidence type="ECO:0000259" key="11">
    <source>
        <dbReference type="PROSITE" id="PS50939"/>
    </source>
</evidence>
<evidence type="ECO:0000259" key="10">
    <source>
        <dbReference type="PROSITE" id="PS50836"/>
    </source>
</evidence>
<name>A0A7J7HML7_CAMSI</name>
<comment type="subcellular location">
    <subcellularLocation>
        <location evidence="1">Membrane</location>
    </subcellularLocation>
</comment>
<evidence type="ECO:0000256" key="3">
    <source>
        <dbReference type="ARBA" id="ARBA00022692"/>
    </source>
</evidence>
<evidence type="ECO:0000313" key="12">
    <source>
        <dbReference type="EMBL" id="KAF5953204.1"/>
    </source>
</evidence>
<gene>
    <name evidence="12" type="ORF">HYC85_011148</name>
</gene>
<dbReference type="Pfam" id="PF03351">
    <property type="entry name" value="DOMON"/>
    <property type="match status" value="1"/>
</dbReference>
<dbReference type="PROSITE" id="PS50836">
    <property type="entry name" value="DOMON"/>
    <property type="match status" value="1"/>
</dbReference>
<dbReference type="InterPro" id="IPR006593">
    <property type="entry name" value="Cyt_b561/ferric_Rdtase_TM"/>
</dbReference>
<evidence type="ECO:0008006" key="14">
    <source>
        <dbReference type="Google" id="ProtNLM"/>
    </source>
</evidence>
<feature type="transmembrane region" description="Helical" evidence="8">
    <location>
        <begin position="265"/>
        <end position="291"/>
    </location>
</feature>
<reference evidence="13" key="1">
    <citation type="journal article" date="2020" name="Nat. Commun.">
        <title>Genome assembly of wild tea tree DASZ reveals pedigree and selection history of tea varieties.</title>
        <authorList>
            <person name="Zhang W."/>
            <person name="Zhang Y."/>
            <person name="Qiu H."/>
            <person name="Guo Y."/>
            <person name="Wan H."/>
            <person name="Zhang X."/>
            <person name="Scossa F."/>
            <person name="Alseekh S."/>
            <person name="Zhang Q."/>
            <person name="Wang P."/>
            <person name="Xu L."/>
            <person name="Schmidt M.H."/>
            <person name="Jia X."/>
            <person name="Li D."/>
            <person name="Zhu A."/>
            <person name="Guo F."/>
            <person name="Chen W."/>
            <person name="Ni D."/>
            <person name="Usadel B."/>
            <person name="Fernie A.R."/>
            <person name="Wen W."/>
        </authorList>
    </citation>
    <scope>NUCLEOTIDE SEQUENCE [LARGE SCALE GENOMIC DNA]</scope>
    <source>
        <strain evidence="13">cv. G240</strain>
    </source>
</reference>
<organism evidence="12 13">
    <name type="scientific">Camellia sinensis</name>
    <name type="common">Tea plant</name>
    <name type="synonym">Thea sinensis</name>
    <dbReference type="NCBI Taxonomy" id="4442"/>
    <lineage>
        <taxon>Eukaryota</taxon>
        <taxon>Viridiplantae</taxon>
        <taxon>Streptophyta</taxon>
        <taxon>Embryophyta</taxon>
        <taxon>Tracheophyta</taxon>
        <taxon>Spermatophyta</taxon>
        <taxon>Magnoliopsida</taxon>
        <taxon>eudicotyledons</taxon>
        <taxon>Gunneridae</taxon>
        <taxon>Pentapetalae</taxon>
        <taxon>asterids</taxon>
        <taxon>Ericales</taxon>
        <taxon>Theaceae</taxon>
        <taxon>Camellia</taxon>
    </lineage>
</organism>
<feature type="transmembrane region" description="Helical" evidence="8">
    <location>
        <begin position="333"/>
        <end position="356"/>
    </location>
</feature>
<dbReference type="PANTHER" id="PTHR23130">
    <property type="entry name" value="CYTOCHROME B561 AND DOMON DOMAIN-CONTAINING PROTEIN"/>
    <property type="match status" value="1"/>
</dbReference>
<accession>A0A7J7HML7</accession>
<dbReference type="CDD" id="cd08760">
    <property type="entry name" value="Cyt_b561_FRRS1_like"/>
    <property type="match status" value="1"/>
</dbReference>
<sequence>MEGSTRFRISHLGFALVALLSALALSSTVADDNGGAIDEIAARCNLDLSTFMPLPYSDTSNMVCKPVWNTYVLQYSQSKDHVVTIVLSAAYTTGWVGMAFSKNGMMLNSSAMAGWINKEGQANAKQYYLKGFERLDVVPDKGELPLTKVPPFVAVRGATIYIAFQLKFAARLTHQPILLAFGSRYPTKHHHLHKHDDKTSIMFDFSSGSVYSGSAASSSASASAAPDKIAQTKRTHGILGVLGWGLFLPYGTIAARYFKHHDPLWFYLHVGIQFVGFILGLAGIVVGLSLYNRIHAHFPTHRGIGIFVLVLSILQIVAFFLRPDQDSKIRRYWNWYHHWVGRIALLFGNVNIIVGIQIGDAGSGWKAGYGFLLGTVLIATIVLEILVKDKKVGAYRCSSSFPNELTSISDIQELQS</sequence>
<evidence type="ECO:0000256" key="1">
    <source>
        <dbReference type="ARBA" id="ARBA00004370"/>
    </source>
</evidence>
<keyword evidence="5" id="KW-0249">Electron transport</keyword>
<keyword evidence="2" id="KW-0813">Transport</keyword>
<dbReference type="Proteomes" id="UP000593564">
    <property type="component" value="Unassembled WGS sequence"/>
</dbReference>
<evidence type="ECO:0000256" key="6">
    <source>
        <dbReference type="ARBA" id="ARBA00022989"/>
    </source>
</evidence>
<keyword evidence="4 9" id="KW-0732">Signal</keyword>
<comment type="caution">
    <text evidence="12">The sequence shown here is derived from an EMBL/GenBank/DDBJ whole genome shotgun (WGS) entry which is preliminary data.</text>
</comment>
<keyword evidence="3 8" id="KW-0812">Transmembrane</keyword>
<evidence type="ECO:0000256" key="7">
    <source>
        <dbReference type="ARBA" id="ARBA00023136"/>
    </source>
</evidence>
<evidence type="ECO:0000256" key="4">
    <source>
        <dbReference type="ARBA" id="ARBA00022729"/>
    </source>
</evidence>
<reference evidence="12 13" key="2">
    <citation type="submission" date="2020-07" db="EMBL/GenBank/DDBJ databases">
        <title>Genome assembly of wild tea tree DASZ reveals pedigree and selection history of tea varieties.</title>
        <authorList>
            <person name="Zhang W."/>
        </authorList>
    </citation>
    <scope>NUCLEOTIDE SEQUENCE [LARGE SCALE GENOMIC DNA]</scope>
    <source>
        <strain evidence="13">cv. G240</strain>
        <tissue evidence="12">Leaf</tissue>
    </source>
</reference>
<feature type="chain" id="PRO_5029496320" description="Cytochrome b561 and DOMON domain-containing protein" evidence="9">
    <location>
        <begin position="31"/>
        <end position="416"/>
    </location>
</feature>
<dbReference type="EMBL" id="JACBKZ010000004">
    <property type="protein sequence ID" value="KAF5953204.1"/>
    <property type="molecule type" value="Genomic_DNA"/>
</dbReference>
<evidence type="ECO:0000256" key="9">
    <source>
        <dbReference type="SAM" id="SignalP"/>
    </source>
</evidence>
<feature type="domain" description="DOMON" evidence="10">
    <location>
        <begin position="69"/>
        <end position="182"/>
    </location>
</feature>
<dbReference type="Pfam" id="PF03188">
    <property type="entry name" value="Cytochrom_B561"/>
    <property type="match status" value="1"/>
</dbReference>
<feature type="transmembrane region" description="Helical" evidence="8">
    <location>
        <begin position="237"/>
        <end position="258"/>
    </location>
</feature>
<dbReference type="AlphaFoldDB" id="A0A7J7HML7"/>
<feature type="signal peptide" evidence="9">
    <location>
        <begin position="1"/>
        <end position="30"/>
    </location>
</feature>
<dbReference type="InterPro" id="IPR045266">
    <property type="entry name" value="DOH_DOMON"/>
</dbReference>
<protein>
    <recommendedName>
        <fullName evidence="14">Cytochrome b561 and DOMON domain-containing protein</fullName>
    </recommendedName>
</protein>
<dbReference type="CDD" id="cd09631">
    <property type="entry name" value="DOMON_DOH"/>
    <property type="match status" value="1"/>
</dbReference>
<keyword evidence="13" id="KW-1185">Reference proteome</keyword>
<dbReference type="PROSITE" id="PS50939">
    <property type="entry name" value="CYTOCHROME_B561"/>
    <property type="match status" value="1"/>
</dbReference>